<gene>
    <name evidence="1" type="ORF">A6A03_11200</name>
</gene>
<dbReference type="Proteomes" id="UP000078287">
    <property type="component" value="Unassembled WGS sequence"/>
</dbReference>
<reference evidence="1 2" key="1">
    <citation type="submission" date="2016-04" db="EMBL/GenBank/DDBJ databases">
        <title>Chloroflexus islandicus sp. nov., a thermophilic filamentous anoxygenic phototrophic bacterium from geyser Strokkur (Iceland).</title>
        <authorList>
            <person name="Gaisin V.A."/>
            <person name="Kalashnikov A.M."/>
            <person name="Sukhacheva M.V."/>
            <person name="Grouzdev D.S."/>
            <person name="Ivanov T.M."/>
            <person name="Kuznetsov B."/>
            <person name="Gorlenko V.M."/>
        </authorList>
    </citation>
    <scope>NUCLEOTIDE SEQUENCE [LARGE SCALE GENOMIC DNA]</scope>
    <source>
        <strain evidence="2">isl-2</strain>
    </source>
</reference>
<dbReference type="EMBL" id="LWQS01000040">
    <property type="protein sequence ID" value="OAN47020.1"/>
    <property type="molecule type" value="Genomic_DNA"/>
</dbReference>
<evidence type="ECO:0000313" key="1">
    <source>
        <dbReference type="EMBL" id="OAN47020.1"/>
    </source>
</evidence>
<name>A0A178MDX7_9CHLR</name>
<accession>A0A178MDX7</accession>
<protein>
    <submittedName>
        <fullName evidence="1">Uncharacterized protein</fullName>
    </submittedName>
</protein>
<proteinExistence type="predicted"/>
<organism evidence="1 2">
    <name type="scientific">Chloroflexus islandicus</name>
    <dbReference type="NCBI Taxonomy" id="1707952"/>
    <lineage>
        <taxon>Bacteria</taxon>
        <taxon>Bacillati</taxon>
        <taxon>Chloroflexota</taxon>
        <taxon>Chloroflexia</taxon>
        <taxon>Chloroflexales</taxon>
        <taxon>Chloroflexineae</taxon>
        <taxon>Chloroflexaceae</taxon>
        <taxon>Chloroflexus</taxon>
    </lineage>
</organism>
<dbReference type="AlphaFoldDB" id="A0A178MDX7"/>
<comment type="caution">
    <text evidence="1">The sequence shown here is derived from an EMBL/GenBank/DDBJ whole genome shotgun (WGS) entry which is preliminary data.</text>
</comment>
<sequence>MIPVFPEASLDDPIAVRYGLAGVYKLVVPAGTNLNAMIQEYGADPNVAYAELNQPVETK</sequence>
<evidence type="ECO:0000313" key="2">
    <source>
        <dbReference type="Proteomes" id="UP000078287"/>
    </source>
</evidence>
<keyword evidence="2" id="KW-1185">Reference proteome</keyword>